<comment type="caution">
    <text evidence="2">The sequence shown here is derived from an EMBL/GenBank/DDBJ whole genome shotgun (WGS) entry which is preliminary data.</text>
</comment>
<dbReference type="EMBL" id="LXQA010515199">
    <property type="protein sequence ID" value="MCI56611.1"/>
    <property type="molecule type" value="Genomic_DNA"/>
</dbReference>
<proteinExistence type="predicted"/>
<dbReference type="Proteomes" id="UP000265520">
    <property type="component" value="Unassembled WGS sequence"/>
</dbReference>
<protein>
    <submittedName>
        <fullName evidence="2">Uncharacterized protein</fullName>
    </submittedName>
</protein>
<reference evidence="2 3" key="1">
    <citation type="journal article" date="2018" name="Front. Plant Sci.">
        <title>Red Clover (Trifolium pratense) and Zigzag Clover (T. medium) - A Picture of Genomic Similarities and Differences.</title>
        <authorList>
            <person name="Dluhosova J."/>
            <person name="Istvanek J."/>
            <person name="Nedelnik J."/>
            <person name="Repkova J."/>
        </authorList>
    </citation>
    <scope>NUCLEOTIDE SEQUENCE [LARGE SCALE GENOMIC DNA]</scope>
    <source>
        <strain evidence="3">cv. 10/8</strain>
        <tissue evidence="2">Leaf</tissue>
    </source>
</reference>
<feature type="region of interest" description="Disordered" evidence="1">
    <location>
        <begin position="39"/>
        <end position="60"/>
    </location>
</feature>
<sequence>PLPSYYQLYPQPADLAAHFQRQTTRLVEHQTHIRGIWDQEYDAHHHQQQPPQQDASDDEMDCEIDAALQYFTAPGGSSSQGGH</sequence>
<evidence type="ECO:0000256" key="1">
    <source>
        <dbReference type="SAM" id="MobiDB-lite"/>
    </source>
</evidence>
<organism evidence="2 3">
    <name type="scientific">Trifolium medium</name>
    <dbReference type="NCBI Taxonomy" id="97028"/>
    <lineage>
        <taxon>Eukaryota</taxon>
        <taxon>Viridiplantae</taxon>
        <taxon>Streptophyta</taxon>
        <taxon>Embryophyta</taxon>
        <taxon>Tracheophyta</taxon>
        <taxon>Spermatophyta</taxon>
        <taxon>Magnoliopsida</taxon>
        <taxon>eudicotyledons</taxon>
        <taxon>Gunneridae</taxon>
        <taxon>Pentapetalae</taxon>
        <taxon>rosids</taxon>
        <taxon>fabids</taxon>
        <taxon>Fabales</taxon>
        <taxon>Fabaceae</taxon>
        <taxon>Papilionoideae</taxon>
        <taxon>50 kb inversion clade</taxon>
        <taxon>NPAAA clade</taxon>
        <taxon>Hologalegina</taxon>
        <taxon>IRL clade</taxon>
        <taxon>Trifolieae</taxon>
        <taxon>Trifolium</taxon>
    </lineage>
</organism>
<evidence type="ECO:0000313" key="2">
    <source>
        <dbReference type="EMBL" id="MCI56611.1"/>
    </source>
</evidence>
<evidence type="ECO:0000313" key="3">
    <source>
        <dbReference type="Proteomes" id="UP000265520"/>
    </source>
</evidence>
<feature type="non-terminal residue" evidence="2">
    <location>
        <position position="1"/>
    </location>
</feature>
<dbReference type="AlphaFoldDB" id="A0A392T689"/>
<accession>A0A392T689</accession>
<name>A0A392T689_9FABA</name>
<keyword evidence="3" id="KW-1185">Reference proteome</keyword>